<name>A0ABR3CP43_9PEZI</name>
<dbReference type="InterPro" id="IPR000086">
    <property type="entry name" value="NUDIX_hydrolase_dom"/>
</dbReference>
<dbReference type="GeneID" id="92007953"/>
<dbReference type="PANTHER" id="PTHR11839">
    <property type="entry name" value="UDP/ADP-SUGAR PYROPHOSPHATASE"/>
    <property type="match status" value="1"/>
</dbReference>
<gene>
    <name evidence="4" type="ORF">SLS55_003868</name>
</gene>
<dbReference type="RefSeq" id="XP_066635451.1">
    <property type="nucleotide sequence ID" value="XM_066775332.1"/>
</dbReference>
<organism evidence="4 5">
    <name type="scientific">Diplodia seriata</name>
    <dbReference type="NCBI Taxonomy" id="420778"/>
    <lineage>
        <taxon>Eukaryota</taxon>
        <taxon>Fungi</taxon>
        <taxon>Dikarya</taxon>
        <taxon>Ascomycota</taxon>
        <taxon>Pezizomycotina</taxon>
        <taxon>Dothideomycetes</taxon>
        <taxon>Dothideomycetes incertae sedis</taxon>
        <taxon>Botryosphaeriales</taxon>
        <taxon>Botryosphaeriaceae</taxon>
        <taxon>Diplodia</taxon>
    </lineage>
</organism>
<protein>
    <recommendedName>
        <fullName evidence="3">Nudix hydrolase domain-containing protein</fullName>
    </recommendedName>
</protein>
<dbReference type="CDD" id="cd03424">
    <property type="entry name" value="NUDIX_ADPRase_Nudt5_UGPPase_Nudt14"/>
    <property type="match status" value="1"/>
</dbReference>
<dbReference type="SUPFAM" id="SSF55811">
    <property type="entry name" value="Nudix"/>
    <property type="match status" value="1"/>
</dbReference>
<evidence type="ECO:0000256" key="1">
    <source>
        <dbReference type="ARBA" id="ARBA00001946"/>
    </source>
</evidence>
<dbReference type="PROSITE" id="PS51462">
    <property type="entry name" value="NUDIX"/>
    <property type="match status" value="1"/>
</dbReference>
<accession>A0ABR3CP43</accession>
<comment type="cofactor">
    <cofactor evidence="1">
        <name>Mg(2+)</name>
        <dbReference type="ChEBI" id="CHEBI:18420"/>
    </cofactor>
</comment>
<evidence type="ECO:0000313" key="4">
    <source>
        <dbReference type="EMBL" id="KAL0262422.1"/>
    </source>
</evidence>
<evidence type="ECO:0000259" key="3">
    <source>
        <dbReference type="PROSITE" id="PS51462"/>
    </source>
</evidence>
<evidence type="ECO:0000256" key="2">
    <source>
        <dbReference type="ARBA" id="ARBA00022801"/>
    </source>
</evidence>
<keyword evidence="2" id="KW-0378">Hydrolase</keyword>
<dbReference type="InterPro" id="IPR015797">
    <property type="entry name" value="NUDIX_hydrolase-like_dom_sf"/>
</dbReference>
<sequence length="285" mass="31741">MAATTFTLDSFGSSVPVSLIEGLDKEKLLGMKAFKDWCRTLKTSLEKQSSPTHAFHDQPYTLKSIRIESVNFFGPNIGFLKFEATISNDHGSKLPGIVFLRGGSVAVLMILRPKDRQSERYVIMTEQPRIPAGSLAFLEIPAGMLDEHDNFKGKAAEEIREETGLTIYEKDLTDMTKLVLGGTAAPTDDNLQNAMYPSPGGSDEFIPILLWEKTVDRQQIQELKGRLSQDRKKGGDELIRLRLIDYEDLWSIGARDAKTLAAWALYESLKRSGKLRDESGGALDE</sequence>
<feature type="domain" description="Nudix hydrolase" evidence="3">
    <location>
        <begin position="100"/>
        <end position="267"/>
    </location>
</feature>
<dbReference type="Proteomes" id="UP001430584">
    <property type="component" value="Unassembled WGS sequence"/>
</dbReference>
<proteinExistence type="predicted"/>
<dbReference type="PANTHER" id="PTHR11839:SF18">
    <property type="entry name" value="NUDIX HYDROLASE DOMAIN-CONTAINING PROTEIN"/>
    <property type="match status" value="1"/>
</dbReference>
<dbReference type="EMBL" id="JAJVCZ030000003">
    <property type="protein sequence ID" value="KAL0262422.1"/>
    <property type="molecule type" value="Genomic_DNA"/>
</dbReference>
<comment type="caution">
    <text evidence="4">The sequence shown here is derived from an EMBL/GenBank/DDBJ whole genome shotgun (WGS) entry which is preliminary data.</text>
</comment>
<evidence type="ECO:0000313" key="5">
    <source>
        <dbReference type="Proteomes" id="UP001430584"/>
    </source>
</evidence>
<reference evidence="4 5" key="1">
    <citation type="submission" date="2024-02" db="EMBL/GenBank/DDBJ databases">
        <title>De novo assembly and annotation of 12 fungi associated with fruit tree decline syndrome in Ontario, Canada.</title>
        <authorList>
            <person name="Sulman M."/>
            <person name="Ellouze W."/>
            <person name="Ilyukhin E."/>
        </authorList>
    </citation>
    <scope>NUCLEOTIDE SEQUENCE [LARGE SCALE GENOMIC DNA]</scope>
    <source>
        <strain evidence="4 5">FDS-637</strain>
    </source>
</reference>
<keyword evidence="5" id="KW-1185">Reference proteome</keyword>
<dbReference type="Gene3D" id="3.90.79.10">
    <property type="entry name" value="Nucleoside Triphosphate Pyrophosphohydrolase"/>
    <property type="match status" value="1"/>
</dbReference>